<evidence type="ECO:0000313" key="3">
    <source>
        <dbReference type="EMBL" id="AYQ73885.1"/>
    </source>
</evidence>
<dbReference type="EMBL" id="CP033433">
    <property type="protein sequence ID" value="AYQ73885.1"/>
    <property type="molecule type" value="Genomic_DNA"/>
</dbReference>
<dbReference type="InterPro" id="IPR029058">
    <property type="entry name" value="AB_hydrolase_fold"/>
</dbReference>
<dbReference type="AlphaFoldDB" id="A0A3G3K041"/>
<keyword evidence="4" id="KW-1185">Reference proteome</keyword>
<dbReference type="PANTHER" id="PTHR48081">
    <property type="entry name" value="AB HYDROLASE SUPERFAMILY PROTEIN C4A8.06C"/>
    <property type="match status" value="1"/>
</dbReference>
<protein>
    <submittedName>
        <fullName evidence="3">Alpha/beta hydrolase</fullName>
    </submittedName>
</protein>
<dbReference type="KEGG" id="coh:EAV92_15650"/>
<feature type="domain" description="BD-FAE-like" evidence="2">
    <location>
        <begin position="39"/>
        <end position="217"/>
    </location>
</feature>
<accession>A0A3G3K041</accession>
<evidence type="ECO:0000256" key="1">
    <source>
        <dbReference type="ARBA" id="ARBA00022801"/>
    </source>
</evidence>
<dbReference type="Proteomes" id="UP000269097">
    <property type="component" value="Chromosome"/>
</dbReference>
<dbReference type="Gene3D" id="3.40.50.1820">
    <property type="entry name" value="alpha/beta hydrolase"/>
    <property type="match status" value="1"/>
</dbReference>
<organism evidence="3 4">
    <name type="scientific">Cohnella candidum</name>
    <dbReference type="NCBI Taxonomy" id="2674991"/>
    <lineage>
        <taxon>Bacteria</taxon>
        <taxon>Bacillati</taxon>
        <taxon>Bacillota</taxon>
        <taxon>Bacilli</taxon>
        <taxon>Bacillales</taxon>
        <taxon>Paenibacillaceae</taxon>
        <taxon>Cohnella</taxon>
    </lineage>
</organism>
<reference evidence="3 4" key="1">
    <citation type="submission" date="2018-10" db="EMBL/GenBank/DDBJ databases">
        <title>Genome Sequence of Cohnella sp.</title>
        <authorList>
            <person name="Srinivasan S."/>
            <person name="Kim M.K."/>
        </authorList>
    </citation>
    <scope>NUCLEOTIDE SEQUENCE [LARGE SCALE GENOMIC DNA]</scope>
    <source>
        <strain evidence="3 4">18JY8-7</strain>
    </source>
</reference>
<evidence type="ECO:0000313" key="4">
    <source>
        <dbReference type="Proteomes" id="UP000269097"/>
    </source>
</evidence>
<sequence>MSTRVTIPLWQGEPPYGEGTEPKQIPRLTLYPAEGARGLVVVCPGGGYGGLADHEGGPVAEWLNAIGISAVVLKYRLSPYSHPVPLADASRAIRHARHLAGEWGHSPDRIGILGFSAGGHLAASAGTLFGNGHPESADPVERLHSRPDAMVLCYPVISFGEYRHHGSMVNLLGDNPDPALRQQLSIEKQVGNDTPPAFIWFTDDDGAVPAENGLLMAGALSRHRIPYELHVFEHGRHGLGLCDGEDLTARAWTSLCENWLRKQGF</sequence>
<dbReference type="RefSeq" id="WP_123041969.1">
    <property type="nucleotide sequence ID" value="NZ_CP033433.1"/>
</dbReference>
<name>A0A3G3K041_9BACL</name>
<dbReference type="PANTHER" id="PTHR48081:SF6">
    <property type="entry name" value="PEPTIDASE S9 PROLYL OLIGOPEPTIDASE CATALYTIC DOMAIN-CONTAINING PROTEIN"/>
    <property type="match status" value="1"/>
</dbReference>
<proteinExistence type="predicted"/>
<dbReference type="InterPro" id="IPR050300">
    <property type="entry name" value="GDXG_lipolytic_enzyme"/>
</dbReference>
<evidence type="ECO:0000259" key="2">
    <source>
        <dbReference type="Pfam" id="PF20434"/>
    </source>
</evidence>
<dbReference type="SUPFAM" id="SSF53474">
    <property type="entry name" value="alpha/beta-Hydrolases"/>
    <property type="match status" value="1"/>
</dbReference>
<gene>
    <name evidence="3" type="ORF">EAV92_15650</name>
</gene>
<keyword evidence="1 3" id="KW-0378">Hydrolase</keyword>
<dbReference type="GO" id="GO:0016787">
    <property type="term" value="F:hydrolase activity"/>
    <property type="evidence" value="ECO:0007669"/>
    <property type="project" value="UniProtKB-KW"/>
</dbReference>
<dbReference type="Pfam" id="PF20434">
    <property type="entry name" value="BD-FAE"/>
    <property type="match status" value="1"/>
</dbReference>
<dbReference type="InterPro" id="IPR049492">
    <property type="entry name" value="BD-FAE-like_dom"/>
</dbReference>